<dbReference type="GO" id="GO:0016052">
    <property type="term" value="P:carbohydrate catabolic process"/>
    <property type="evidence" value="ECO:0007669"/>
    <property type="project" value="InterPro"/>
</dbReference>
<dbReference type="Gene3D" id="2.60.40.1190">
    <property type="match status" value="1"/>
</dbReference>
<dbReference type="AlphaFoldDB" id="A0A518D1Q5"/>
<dbReference type="InterPro" id="IPR010502">
    <property type="entry name" value="Carb-bd_dom_fam9"/>
</dbReference>
<dbReference type="Pfam" id="PF06452">
    <property type="entry name" value="CBM9_1"/>
    <property type="match status" value="1"/>
</dbReference>
<proteinExistence type="predicted"/>
<dbReference type="EMBL" id="CP036290">
    <property type="protein sequence ID" value="QDU85418.1"/>
    <property type="molecule type" value="Genomic_DNA"/>
</dbReference>
<evidence type="ECO:0000313" key="4">
    <source>
        <dbReference type="Proteomes" id="UP000319342"/>
    </source>
</evidence>
<dbReference type="CDD" id="cd09620">
    <property type="entry name" value="CBM9_like_3"/>
    <property type="match status" value="1"/>
</dbReference>
<organism evidence="3 4">
    <name type="scientific">Rohdeia mirabilis</name>
    <dbReference type="NCBI Taxonomy" id="2528008"/>
    <lineage>
        <taxon>Bacteria</taxon>
        <taxon>Pseudomonadati</taxon>
        <taxon>Planctomycetota</taxon>
        <taxon>Planctomycetia</taxon>
        <taxon>Planctomycetia incertae sedis</taxon>
        <taxon>Rohdeia</taxon>
    </lineage>
</organism>
<accession>A0A518D1Q5</accession>
<dbReference type="OrthoDB" id="226401at2"/>
<dbReference type="GO" id="GO:0030246">
    <property type="term" value="F:carbohydrate binding"/>
    <property type="evidence" value="ECO:0007669"/>
    <property type="project" value="InterPro"/>
</dbReference>
<feature type="region of interest" description="Disordered" evidence="1">
    <location>
        <begin position="1"/>
        <end position="20"/>
    </location>
</feature>
<sequence>MTPYDPLAPRPDYERDLAPPQPARHYLCRRASERIAIDGDLSKPAWDAAPWTDLFVDIEGDLRPRPPLATRAKLLWDDERLYVAAEMEEPDLWATLTERDSVIFHDDDFEVFLDPSCAGRNYYEFEINALGTVWDLVLRQPYRLGGQADSVWRIAGLETAVRLDGSLNDPTTRDGGWTVEIAMPFAAFDVHTDRPGPPRPGDRWGLNFSRVDWDLEVRGGAYRKIEGRPEHNWVWSPQGVVDMHLPLRWGTLEFEG</sequence>
<protein>
    <recommendedName>
        <fullName evidence="2">Carbohydrate-binding domain-containing protein</fullName>
    </recommendedName>
</protein>
<evidence type="ECO:0000259" key="2">
    <source>
        <dbReference type="Pfam" id="PF06452"/>
    </source>
</evidence>
<dbReference type="GO" id="GO:0004553">
    <property type="term" value="F:hydrolase activity, hydrolyzing O-glycosyl compounds"/>
    <property type="evidence" value="ECO:0007669"/>
    <property type="project" value="InterPro"/>
</dbReference>
<dbReference type="SUPFAM" id="SSF49344">
    <property type="entry name" value="CBD9-like"/>
    <property type="match status" value="1"/>
</dbReference>
<keyword evidence="4" id="KW-1185">Reference proteome</keyword>
<dbReference type="Proteomes" id="UP000319342">
    <property type="component" value="Chromosome"/>
</dbReference>
<evidence type="ECO:0000256" key="1">
    <source>
        <dbReference type="SAM" id="MobiDB-lite"/>
    </source>
</evidence>
<reference evidence="3 4" key="1">
    <citation type="submission" date="2019-02" db="EMBL/GenBank/DDBJ databases">
        <title>Deep-cultivation of Planctomycetes and their phenomic and genomic characterization uncovers novel biology.</title>
        <authorList>
            <person name="Wiegand S."/>
            <person name="Jogler M."/>
            <person name="Boedeker C."/>
            <person name="Pinto D."/>
            <person name="Vollmers J."/>
            <person name="Rivas-Marin E."/>
            <person name="Kohn T."/>
            <person name="Peeters S.H."/>
            <person name="Heuer A."/>
            <person name="Rast P."/>
            <person name="Oberbeckmann S."/>
            <person name="Bunk B."/>
            <person name="Jeske O."/>
            <person name="Meyerdierks A."/>
            <person name="Storesund J.E."/>
            <person name="Kallscheuer N."/>
            <person name="Luecker S."/>
            <person name="Lage O.M."/>
            <person name="Pohl T."/>
            <person name="Merkel B.J."/>
            <person name="Hornburger P."/>
            <person name="Mueller R.-W."/>
            <person name="Bruemmer F."/>
            <person name="Labrenz M."/>
            <person name="Spormann A.M."/>
            <person name="Op den Camp H."/>
            <person name="Overmann J."/>
            <person name="Amann R."/>
            <person name="Jetten M.S.M."/>
            <person name="Mascher T."/>
            <person name="Medema M.H."/>
            <person name="Devos D.P."/>
            <person name="Kaster A.-K."/>
            <person name="Ovreas L."/>
            <person name="Rohde M."/>
            <person name="Galperin M.Y."/>
            <person name="Jogler C."/>
        </authorList>
    </citation>
    <scope>NUCLEOTIDE SEQUENCE [LARGE SCALE GENOMIC DNA]</scope>
    <source>
        <strain evidence="3 4">Pla163</strain>
    </source>
</reference>
<dbReference type="RefSeq" id="WP_145188724.1">
    <property type="nucleotide sequence ID" value="NZ_CP036290.1"/>
</dbReference>
<gene>
    <name evidence="3" type="ORF">Pla163_25470</name>
</gene>
<dbReference type="PANTHER" id="PTHR35532">
    <property type="entry name" value="SIMILAR TO POLYHYDROXYALKANOATE DEPOLYMERASE"/>
    <property type="match status" value="1"/>
</dbReference>
<feature type="domain" description="Carbohydrate-binding" evidence="2">
    <location>
        <begin position="37"/>
        <end position="213"/>
    </location>
</feature>
<dbReference type="PANTHER" id="PTHR35532:SF5">
    <property type="entry name" value="CARBOHYDRATE-BINDING DOMAIN-CONTAINING PROTEIN"/>
    <property type="match status" value="1"/>
</dbReference>
<name>A0A518D1Q5_9BACT</name>
<evidence type="ECO:0000313" key="3">
    <source>
        <dbReference type="EMBL" id="QDU85418.1"/>
    </source>
</evidence>